<evidence type="ECO:0000313" key="2">
    <source>
        <dbReference type="Proteomes" id="UP000019450"/>
    </source>
</evidence>
<organism evidence="1 2">
    <name type="scientific">Candidatus Hepatoplasma crinochetorum Av</name>
    <dbReference type="NCBI Taxonomy" id="1427984"/>
    <lineage>
        <taxon>Bacteria</taxon>
        <taxon>Bacillati</taxon>
        <taxon>Mycoplasmatota</taxon>
        <taxon>Mollicutes</taxon>
        <taxon>Candidatus Hepatoplasmataceae</taxon>
        <taxon>Candidatus Hepatoplasma</taxon>
    </lineage>
</organism>
<dbReference type="AlphaFoldDB" id="W8GFY8"/>
<evidence type="ECO:0000313" key="1">
    <source>
        <dbReference type="EMBL" id="AHK22488.1"/>
    </source>
</evidence>
<dbReference type="EMBL" id="CP006932">
    <property type="protein sequence ID" value="AHK22488.1"/>
    <property type="molecule type" value="Genomic_DNA"/>
</dbReference>
<gene>
    <name evidence="1" type="ORF">X271_00382</name>
</gene>
<dbReference type="STRING" id="1427984.X271_00382"/>
<reference evidence="1 2" key="1">
    <citation type="journal article" date="2014" name="Genome Biol. Evol.">
        <title>Phylogenomics of "Candidatus Hepatoplasma crinochetorum," a Lineage of Mollicutes Associated with Noninsect Arthropods.</title>
        <authorList>
            <person name="Leclercq S."/>
            <person name="Dittmer J."/>
            <person name="Bouchon D."/>
            <person name="Cordaux R."/>
        </authorList>
    </citation>
    <scope>NUCLEOTIDE SEQUENCE [LARGE SCALE GENOMIC DNA]</scope>
    <source>
        <strain evidence="1 2">Av</strain>
    </source>
</reference>
<dbReference type="HOGENOM" id="CLU_1802563_0_0_14"/>
<proteinExistence type="predicted"/>
<dbReference type="Proteomes" id="UP000019450">
    <property type="component" value="Chromosome"/>
</dbReference>
<dbReference type="RefSeq" id="WP_025208781.1">
    <property type="nucleotide sequence ID" value="NZ_CP006932.1"/>
</dbReference>
<keyword evidence="2" id="KW-1185">Reference proteome</keyword>
<dbReference type="KEGG" id="hcr:X271_00382"/>
<sequence>MNEKYEILTIKFGNFLTLCFTVSFKKLKDNTYVLKNEKMNYEYYSEEKDENIAKKDFAEAILTFLVSGIKERKIFKWLENWGFKQKINDKEAFNSAWKDIKEKMNEQKSNFKKYNNFSVNNEGLLSKDSLNNLQNNQMNFNWG</sequence>
<accession>W8GFY8</accession>
<name>W8GFY8_9MOLU</name>
<protein>
    <submittedName>
        <fullName evidence="1">Uncharacterized protein</fullName>
    </submittedName>
</protein>